<dbReference type="Gene3D" id="3.40.50.150">
    <property type="entry name" value="Vaccinia Virus protein VP39"/>
    <property type="match status" value="1"/>
</dbReference>
<dbReference type="Proteomes" id="UP000231136">
    <property type="component" value="Unassembled WGS sequence"/>
</dbReference>
<dbReference type="Pfam" id="PF13489">
    <property type="entry name" value="Methyltransf_23"/>
    <property type="match status" value="1"/>
</dbReference>
<protein>
    <recommendedName>
        <fullName evidence="3">Methyltransferase type 11</fullName>
    </recommendedName>
</protein>
<gene>
    <name evidence="1" type="ORF">COW83_04440</name>
</gene>
<organism evidence="1 2">
    <name type="scientific">Candidatus Collierbacteria bacterium CG22_combo_CG10-13_8_21_14_all_43_12</name>
    <dbReference type="NCBI Taxonomy" id="1974537"/>
    <lineage>
        <taxon>Bacteria</taxon>
        <taxon>Candidatus Collieribacteriota</taxon>
    </lineage>
</organism>
<dbReference type="InterPro" id="IPR029063">
    <property type="entry name" value="SAM-dependent_MTases_sf"/>
</dbReference>
<dbReference type="CDD" id="cd02440">
    <property type="entry name" value="AdoMet_MTases"/>
    <property type="match status" value="1"/>
</dbReference>
<reference evidence="1 2" key="1">
    <citation type="submission" date="2017-09" db="EMBL/GenBank/DDBJ databases">
        <title>Depth-based differentiation of microbial function through sediment-hosted aquifers and enrichment of novel symbionts in the deep terrestrial subsurface.</title>
        <authorList>
            <person name="Probst A.J."/>
            <person name="Ladd B."/>
            <person name="Jarett J.K."/>
            <person name="Geller-Mcgrath D.E."/>
            <person name="Sieber C.M."/>
            <person name="Emerson J.B."/>
            <person name="Anantharaman K."/>
            <person name="Thomas B.C."/>
            <person name="Malmstrom R."/>
            <person name="Stieglmeier M."/>
            <person name="Klingl A."/>
            <person name="Woyke T."/>
            <person name="Ryan C.M."/>
            <person name="Banfield J.F."/>
        </authorList>
    </citation>
    <scope>NUCLEOTIDE SEQUENCE [LARGE SCALE GENOMIC DNA]</scope>
    <source>
        <strain evidence="1">CG22_combo_CG10-13_8_21_14_all_43_12</strain>
    </source>
</reference>
<evidence type="ECO:0000313" key="1">
    <source>
        <dbReference type="EMBL" id="PIP85411.1"/>
    </source>
</evidence>
<evidence type="ECO:0000313" key="2">
    <source>
        <dbReference type="Proteomes" id="UP000231136"/>
    </source>
</evidence>
<dbReference type="EMBL" id="PCTR01000130">
    <property type="protein sequence ID" value="PIP85411.1"/>
    <property type="molecule type" value="Genomic_DNA"/>
</dbReference>
<evidence type="ECO:0008006" key="3">
    <source>
        <dbReference type="Google" id="ProtNLM"/>
    </source>
</evidence>
<accession>A0A2H0DTL6</accession>
<name>A0A2H0DTL6_9BACT</name>
<comment type="caution">
    <text evidence="1">The sequence shown here is derived from an EMBL/GenBank/DDBJ whole genome shotgun (WGS) entry which is preliminary data.</text>
</comment>
<dbReference type="PANTHER" id="PTHR43861">
    <property type="entry name" value="TRANS-ACONITATE 2-METHYLTRANSFERASE-RELATED"/>
    <property type="match status" value="1"/>
</dbReference>
<dbReference type="AlphaFoldDB" id="A0A2H0DTL6"/>
<dbReference type="PANTHER" id="PTHR43861:SF6">
    <property type="entry name" value="METHYLTRANSFERASE TYPE 11"/>
    <property type="match status" value="1"/>
</dbReference>
<sequence>MTKYHYDEFNNNEYEVHKLAFDLILRGSRVLDIGCATGYFARELSKKECETWGVDNDEKAAKKAAKYCKKVVVCNLDQTENLSVPMKYFDYVIILDVLEHLLHPENILSIIKKHIKDGGRVIISIPNIAHASIRWMLLTGRFDYSTTGILDYTHVRFYTINSIGKLLNKNGYKTLKIIPTNGMCKVPFLYKISDRLPASWQYSFVKKFPSLFAFQFISVTKKVS</sequence>
<proteinExistence type="predicted"/>
<dbReference type="SUPFAM" id="SSF53335">
    <property type="entry name" value="S-adenosyl-L-methionine-dependent methyltransferases"/>
    <property type="match status" value="1"/>
</dbReference>